<dbReference type="PANTHER" id="PTHR22960">
    <property type="entry name" value="MOLYBDOPTERIN COFACTOR SYNTHESIS PROTEIN A"/>
    <property type="match status" value="1"/>
</dbReference>
<dbReference type="SFLD" id="SFLDG01386">
    <property type="entry name" value="main_SPASM_domain-containing"/>
    <property type="match status" value="1"/>
</dbReference>
<keyword evidence="3" id="KW-0004">4Fe-4S</keyword>
<keyword evidence="7" id="KW-0408">Iron</keyword>
<comment type="cofactor">
    <cofactor evidence="1">
        <name>[4Fe-4S] cluster</name>
        <dbReference type="ChEBI" id="CHEBI:49883"/>
    </cofactor>
</comment>
<dbReference type="Proteomes" id="UP001200089">
    <property type="component" value="Unassembled WGS sequence"/>
</dbReference>
<evidence type="ECO:0000256" key="6">
    <source>
        <dbReference type="ARBA" id="ARBA00022741"/>
    </source>
</evidence>
<dbReference type="InterPro" id="IPR058240">
    <property type="entry name" value="rSAM_sf"/>
</dbReference>
<evidence type="ECO:0000313" key="15">
    <source>
        <dbReference type="Proteomes" id="UP001200089"/>
    </source>
</evidence>
<evidence type="ECO:0000256" key="8">
    <source>
        <dbReference type="ARBA" id="ARBA00023014"/>
    </source>
</evidence>
<evidence type="ECO:0000256" key="1">
    <source>
        <dbReference type="ARBA" id="ARBA00001966"/>
    </source>
</evidence>
<dbReference type="GO" id="GO:0061798">
    <property type="term" value="F:GTP 3',8'-cyclase activity"/>
    <property type="evidence" value="ECO:0007669"/>
    <property type="project" value="UniProtKB-EC"/>
</dbReference>
<comment type="catalytic activity">
    <reaction evidence="12">
        <text>GTP + AH2 + S-adenosyl-L-methionine = (8S)-3',8-cyclo-7,8-dihydroguanosine 5'-triphosphate + 5'-deoxyadenosine + L-methionine + A + H(+)</text>
        <dbReference type="Rhea" id="RHEA:49576"/>
        <dbReference type="ChEBI" id="CHEBI:13193"/>
        <dbReference type="ChEBI" id="CHEBI:15378"/>
        <dbReference type="ChEBI" id="CHEBI:17319"/>
        <dbReference type="ChEBI" id="CHEBI:17499"/>
        <dbReference type="ChEBI" id="CHEBI:37565"/>
        <dbReference type="ChEBI" id="CHEBI:57844"/>
        <dbReference type="ChEBI" id="CHEBI:59789"/>
        <dbReference type="ChEBI" id="CHEBI:131766"/>
        <dbReference type="EC" id="4.1.99.22"/>
    </reaction>
</comment>
<sequence length="329" mass="36969">MIDRCGRNIDYLRISVTDRCNLRCIYCMPEEGVQHVERSLILQEEEILRICRVMAELGIRKIKLTGGEPLVRPRMPQLVEKLKNMPGIEKVTLTTNGVLLKDQMSDFARAGLDGLNISLDTLDEACSRRITRRDELGRTLEGISEAMKYPEISLKINCVPLGIQEQDLCRVALFARDHRVHVRFIEMMPIGMGKEFHGVSEEELLRILGEKLPRFSPYVGEPLGNGPCHYYDVDGFSGKIGFISAVSHKFCGECNRIRLTSQGFLKTCLQYAAVRDLREVIRSGGSDEVLKAMILEALAEKPDGHAFGVGLEKQKDDKTEKLCMAQIGG</sequence>
<dbReference type="EC" id="4.1.99.22" evidence="2"/>
<reference evidence="14" key="1">
    <citation type="submission" date="2022-01" db="EMBL/GenBank/DDBJ databases">
        <title>Collection of gut derived symbiotic bacterial strains cultured from healthy donors.</title>
        <authorList>
            <person name="Lin H."/>
            <person name="Kohout C."/>
            <person name="Waligurski E."/>
            <person name="Pamer E.G."/>
        </authorList>
    </citation>
    <scope>NUCLEOTIDE SEQUENCE</scope>
    <source>
        <strain evidence="14">DFI.1.11</strain>
    </source>
</reference>
<evidence type="ECO:0000256" key="5">
    <source>
        <dbReference type="ARBA" id="ARBA00022723"/>
    </source>
</evidence>
<dbReference type="InterPro" id="IPR040064">
    <property type="entry name" value="MoaA-like"/>
</dbReference>
<dbReference type="AlphaFoldDB" id="A0AAW5CRQ5"/>
<protein>
    <recommendedName>
        <fullName evidence="2">GTP 3',8-cyclase</fullName>
        <ecNumber evidence="2">4.1.99.22</ecNumber>
    </recommendedName>
</protein>
<keyword evidence="9" id="KW-0342">GTP-binding</keyword>
<evidence type="ECO:0000256" key="3">
    <source>
        <dbReference type="ARBA" id="ARBA00022485"/>
    </source>
</evidence>
<dbReference type="CDD" id="cd21117">
    <property type="entry name" value="Twitch_MoaA"/>
    <property type="match status" value="1"/>
</dbReference>
<feature type="domain" description="Radical SAM core" evidence="13">
    <location>
        <begin position="4"/>
        <end position="222"/>
    </location>
</feature>
<organism evidence="14 15">
    <name type="scientific">Blautia massiliensis</name>
    <name type="common">ex Durand et al. 2017</name>
    <dbReference type="NCBI Taxonomy" id="1737424"/>
    <lineage>
        <taxon>Bacteria</taxon>
        <taxon>Bacillati</taxon>
        <taxon>Bacillota</taxon>
        <taxon>Clostridia</taxon>
        <taxon>Lachnospirales</taxon>
        <taxon>Lachnospiraceae</taxon>
        <taxon>Blautia</taxon>
    </lineage>
</organism>
<dbReference type="GO" id="GO:0046872">
    <property type="term" value="F:metal ion binding"/>
    <property type="evidence" value="ECO:0007669"/>
    <property type="project" value="UniProtKB-KW"/>
</dbReference>
<dbReference type="GO" id="GO:0061799">
    <property type="term" value="F:cyclic pyranopterin monophosphate synthase activity"/>
    <property type="evidence" value="ECO:0007669"/>
    <property type="project" value="TreeGrafter"/>
</dbReference>
<keyword evidence="10" id="KW-0501">Molybdenum cofactor biosynthesis</keyword>
<dbReference type="SMART" id="SM00729">
    <property type="entry name" value="Elp3"/>
    <property type="match status" value="1"/>
</dbReference>
<dbReference type="InterPro" id="IPR013483">
    <property type="entry name" value="MoaA"/>
</dbReference>
<evidence type="ECO:0000259" key="13">
    <source>
        <dbReference type="PROSITE" id="PS51918"/>
    </source>
</evidence>
<dbReference type="Gene3D" id="3.20.20.70">
    <property type="entry name" value="Aldolase class I"/>
    <property type="match status" value="1"/>
</dbReference>
<proteinExistence type="predicted"/>
<evidence type="ECO:0000256" key="7">
    <source>
        <dbReference type="ARBA" id="ARBA00023004"/>
    </source>
</evidence>
<evidence type="ECO:0000256" key="12">
    <source>
        <dbReference type="ARBA" id="ARBA00048697"/>
    </source>
</evidence>
<keyword evidence="8" id="KW-0411">Iron-sulfur</keyword>
<dbReference type="SFLD" id="SFLDS00029">
    <property type="entry name" value="Radical_SAM"/>
    <property type="match status" value="1"/>
</dbReference>
<dbReference type="Pfam" id="PF06463">
    <property type="entry name" value="Mob_synth_C"/>
    <property type="match status" value="1"/>
</dbReference>
<dbReference type="RefSeq" id="WP_237972097.1">
    <property type="nucleotide sequence ID" value="NZ_JAKNDE010000009.1"/>
</dbReference>
<dbReference type="NCBIfam" id="TIGR02666">
    <property type="entry name" value="moaA"/>
    <property type="match status" value="1"/>
</dbReference>
<dbReference type="SUPFAM" id="SSF102114">
    <property type="entry name" value="Radical SAM enzymes"/>
    <property type="match status" value="1"/>
</dbReference>
<dbReference type="GO" id="GO:0005525">
    <property type="term" value="F:GTP binding"/>
    <property type="evidence" value="ECO:0007669"/>
    <property type="project" value="UniProtKB-KW"/>
</dbReference>
<dbReference type="Pfam" id="PF04055">
    <property type="entry name" value="Radical_SAM"/>
    <property type="match status" value="1"/>
</dbReference>
<dbReference type="InterPro" id="IPR050105">
    <property type="entry name" value="MoCo_biosynth_MoaA/MoaC"/>
</dbReference>
<keyword evidence="5" id="KW-0479">Metal-binding</keyword>
<dbReference type="InterPro" id="IPR006638">
    <property type="entry name" value="Elp3/MiaA/NifB-like_rSAM"/>
</dbReference>
<dbReference type="InterPro" id="IPR013785">
    <property type="entry name" value="Aldolase_TIM"/>
</dbReference>
<keyword evidence="11 14" id="KW-0456">Lyase</keyword>
<keyword evidence="4" id="KW-0949">S-adenosyl-L-methionine</keyword>
<dbReference type="InterPro" id="IPR007197">
    <property type="entry name" value="rSAM"/>
</dbReference>
<evidence type="ECO:0000313" key="14">
    <source>
        <dbReference type="EMBL" id="MCG5033702.1"/>
    </source>
</evidence>
<evidence type="ECO:0000256" key="9">
    <source>
        <dbReference type="ARBA" id="ARBA00023134"/>
    </source>
</evidence>
<dbReference type="PANTHER" id="PTHR22960:SF0">
    <property type="entry name" value="MOLYBDENUM COFACTOR BIOSYNTHESIS PROTEIN 1"/>
    <property type="match status" value="1"/>
</dbReference>
<evidence type="ECO:0000256" key="4">
    <source>
        <dbReference type="ARBA" id="ARBA00022691"/>
    </source>
</evidence>
<dbReference type="CDD" id="cd01335">
    <property type="entry name" value="Radical_SAM"/>
    <property type="match status" value="1"/>
</dbReference>
<comment type="caution">
    <text evidence="14">The sequence shown here is derived from an EMBL/GenBank/DDBJ whole genome shotgun (WGS) entry which is preliminary data.</text>
</comment>
<dbReference type="PROSITE" id="PS01305">
    <property type="entry name" value="MOAA_NIFB_PQQE"/>
    <property type="match status" value="1"/>
</dbReference>
<dbReference type="GO" id="GO:0051539">
    <property type="term" value="F:4 iron, 4 sulfur cluster binding"/>
    <property type="evidence" value="ECO:0007669"/>
    <property type="project" value="UniProtKB-KW"/>
</dbReference>
<evidence type="ECO:0000256" key="2">
    <source>
        <dbReference type="ARBA" id="ARBA00012167"/>
    </source>
</evidence>
<accession>A0AAW5CRQ5</accession>
<dbReference type="GO" id="GO:0006777">
    <property type="term" value="P:Mo-molybdopterin cofactor biosynthetic process"/>
    <property type="evidence" value="ECO:0007669"/>
    <property type="project" value="UniProtKB-KW"/>
</dbReference>
<dbReference type="PROSITE" id="PS51918">
    <property type="entry name" value="RADICAL_SAM"/>
    <property type="match status" value="1"/>
</dbReference>
<evidence type="ECO:0000256" key="10">
    <source>
        <dbReference type="ARBA" id="ARBA00023150"/>
    </source>
</evidence>
<dbReference type="SFLD" id="SFLDG01383">
    <property type="entry name" value="cyclic_pyranopterin_phosphate"/>
    <property type="match status" value="1"/>
</dbReference>
<evidence type="ECO:0000256" key="11">
    <source>
        <dbReference type="ARBA" id="ARBA00023239"/>
    </source>
</evidence>
<gene>
    <name evidence="14" type="primary">moaA</name>
    <name evidence="14" type="ORF">L0P48_08770</name>
</gene>
<dbReference type="InterPro" id="IPR000385">
    <property type="entry name" value="MoaA_NifB_PqqE_Fe-S-bd_CS"/>
</dbReference>
<dbReference type="SFLD" id="SFLDG01067">
    <property type="entry name" value="SPASM/twitch_domain_containing"/>
    <property type="match status" value="1"/>
</dbReference>
<dbReference type="InterPro" id="IPR010505">
    <property type="entry name" value="MoaA_twitch"/>
</dbReference>
<dbReference type="EMBL" id="JAKNDE010000009">
    <property type="protein sequence ID" value="MCG5033702.1"/>
    <property type="molecule type" value="Genomic_DNA"/>
</dbReference>
<name>A0AAW5CRQ5_9FIRM</name>
<keyword evidence="6" id="KW-0547">Nucleotide-binding</keyword>